<accession>A0A6P7GHL3</accession>
<dbReference type="RefSeq" id="XP_028149321.1">
    <property type="nucleotide sequence ID" value="XM_028293520.1"/>
</dbReference>
<dbReference type="AlphaFoldDB" id="A0A6P7GHL3"/>
<protein>
    <submittedName>
        <fullName evidence="2">Uncharacterized protein LOC114342729</fullName>
    </submittedName>
</protein>
<name>A0A6P7GHL3_DIAVI</name>
<reference evidence="2" key="1">
    <citation type="submission" date="2025-08" db="UniProtKB">
        <authorList>
            <consortium name="RefSeq"/>
        </authorList>
    </citation>
    <scope>IDENTIFICATION</scope>
    <source>
        <tissue evidence="2">Whole insect</tissue>
    </source>
</reference>
<proteinExistence type="predicted"/>
<dbReference type="InParanoid" id="A0A6P7GHL3"/>
<feature type="region of interest" description="Disordered" evidence="1">
    <location>
        <begin position="106"/>
        <end position="135"/>
    </location>
</feature>
<sequence length="135" mass="15349">MWMCYVTEIEVMDLKSGVESLHQLFSNLEFDASHEAIYGAVRPSPYSSEFCTELARKYEKGVEICDLYLKNQICLYGFVSLLKVVELDGYLIRIKKFLPSVLYGKEEHNEGDTCSNEDIDADINDPEDGSSKSQT</sequence>
<gene>
    <name evidence="2" type="primary">LOC114342729</name>
</gene>
<organism evidence="2">
    <name type="scientific">Diabrotica virgifera virgifera</name>
    <name type="common">western corn rootworm</name>
    <dbReference type="NCBI Taxonomy" id="50390"/>
    <lineage>
        <taxon>Eukaryota</taxon>
        <taxon>Metazoa</taxon>
        <taxon>Ecdysozoa</taxon>
        <taxon>Arthropoda</taxon>
        <taxon>Hexapoda</taxon>
        <taxon>Insecta</taxon>
        <taxon>Pterygota</taxon>
        <taxon>Neoptera</taxon>
        <taxon>Endopterygota</taxon>
        <taxon>Coleoptera</taxon>
        <taxon>Polyphaga</taxon>
        <taxon>Cucujiformia</taxon>
        <taxon>Chrysomeloidea</taxon>
        <taxon>Chrysomelidae</taxon>
        <taxon>Galerucinae</taxon>
        <taxon>Diabroticina</taxon>
        <taxon>Diabroticites</taxon>
        <taxon>Diabrotica</taxon>
    </lineage>
</organism>
<feature type="compositionally biased region" description="Acidic residues" evidence="1">
    <location>
        <begin position="115"/>
        <end position="128"/>
    </location>
</feature>
<evidence type="ECO:0000256" key="1">
    <source>
        <dbReference type="SAM" id="MobiDB-lite"/>
    </source>
</evidence>
<evidence type="ECO:0000313" key="2">
    <source>
        <dbReference type="RefSeq" id="XP_028149321.1"/>
    </source>
</evidence>